<evidence type="ECO:0000313" key="3">
    <source>
        <dbReference type="EMBL" id="CAF4563497.1"/>
    </source>
</evidence>
<dbReference type="InterPro" id="IPR029149">
    <property type="entry name" value="Creatin/AminoP/Spt16_N"/>
</dbReference>
<evidence type="ECO:0000313" key="4">
    <source>
        <dbReference type="Proteomes" id="UP000677228"/>
    </source>
</evidence>
<evidence type="ECO:0000313" key="2">
    <source>
        <dbReference type="EMBL" id="CAF1677594.1"/>
    </source>
</evidence>
<accession>A0A8S2GCM1</accession>
<dbReference type="EMBL" id="CAJOBA010114546">
    <property type="protein sequence ID" value="CAF4563497.1"/>
    <property type="molecule type" value="Genomic_DNA"/>
</dbReference>
<dbReference type="InterPro" id="IPR000587">
    <property type="entry name" value="Creatinase_N"/>
</dbReference>
<proteinExistence type="predicted"/>
<name>A0A8S2GCM1_9BILA</name>
<gene>
    <name evidence="2" type="ORF">OVA965_LOCUS45949</name>
    <name evidence="3" type="ORF">TMI583_LOCUS49986</name>
</gene>
<evidence type="ECO:0000259" key="1">
    <source>
        <dbReference type="Pfam" id="PF01321"/>
    </source>
</evidence>
<dbReference type="Pfam" id="PF01321">
    <property type="entry name" value="Creatinase_N"/>
    <property type="match status" value="1"/>
</dbReference>
<comment type="caution">
    <text evidence="2">The sequence shown here is derived from an EMBL/GenBank/DDBJ whole genome shotgun (WGS) entry which is preliminary data.</text>
</comment>
<feature type="non-terminal residue" evidence="2">
    <location>
        <position position="60"/>
    </location>
</feature>
<sequence length="60" mass="6773">MLWLTGLRVSAGAILIQPNQQMIIFLDGRYIEAGKQQCPELTILPYASLKEELANRSIKQ</sequence>
<reference evidence="2" key="1">
    <citation type="submission" date="2021-02" db="EMBL/GenBank/DDBJ databases">
        <authorList>
            <person name="Nowell W R."/>
        </authorList>
    </citation>
    <scope>NUCLEOTIDE SEQUENCE</scope>
</reference>
<dbReference type="EMBL" id="CAJNOK010077867">
    <property type="protein sequence ID" value="CAF1677594.1"/>
    <property type="molecule type" value="Genomic_DNA"/>
</dbReference>
<protein>
    <recommendedName>
        <fullName evidence="1">Creatinase N-terminal domain-containing protein</fullName>
    </recommendedName>
</protein>
<dbReference type="Gene3D" id="3.40.350.10">
    <property type="entry name" value="Creatinase/prolidase N-terminal domain"/>
    <property type="match status" value="1"/>
</dbReference>
<dbReference type="SUPFAM" id="SSF53092">
    <property type="entry name" value="Creatinase/prolidase N-terminal domain"/>
    <property type="match status" value="1"/>
</dbReference>
<organism evidence="2 4">
    <name type="scientific">Didymodactylos carnosus</name>
    <dbReference type="NCBI Taxonomy" id="1234261"/>
    <lineage>
        <taxon>Eukaryota</taxon>
        <taxon>Metazoa</taxon>
        <taxon>Spiralia</taxon>
        <taxon>Gnathifera</taxon>
        <taxon>Rotifera</taxon>
        <taxon>Eurotatoria</taxon>
        <taxon>Bdelloidea</taxon>
        <taxon>Philodinida</taxon>
        <taxon>Philodinidae</taxon>
        <taxon>Didymodactylos</taxon>
    </lineage>
</organism>
<dbReference type="AlphaFoldDB" id="A0A8S2GCM1"/>
<dbReference type="Proteomes" id="UP000677228">
    <property type="component" value="Unassembled WGS sequence"/>
</dbReference>
<feature type="domain" description="Creatinase N-terminal" evidence="1">
    <location>
        <begin position="2"/>
        <end position="54"/>
    </location>
</feature>
<dbReference type="Proteomes" id="UP000682733">
    <property type="component" value="Unassembled WGS sequence"/>
</dbReference>